<organism evidence="6 7">
    <name type="scientific">Frankliniella fusca</name>
    <dbReference type="NCBI Taxonomy" id="407009"/>
    <lineage>
        <taxon>Eukaryota</taxon>
        <taxon>Metazoa</taxon>
        <taxon>Ecdysozoa</taxon>
        <taxon>Arthropoda</taxon>
        <taxon>Hexapoda</taxon>
        <taxon>Insecta</taxon>
        <taxon>Pterygota</taxon>
        <taxon>Neoptera</taxon>
        <taxon>Paraneoptera</taxon>
        <taxon>Thysanoptera</taxon>
        <taxon>Terebrantia</taxon>
        <taxon>Thripoidea</taxon>
        <taxon>Thripidae</taxon>
        <taxon>Frankliniella</taxon>
    </lineage>
</organism>
<evidence type="ECO:0000313" key="6">
    <source>
        <dbReference type="EMBL" id="KAK3926320.1"/>
    </source>
</evidence>
<dbReference type="PANTHER" id="PTHR23068">
    <property type="entry name" value="DNA CYTOSINE-5- -METHYLTRANSFERASE 3-RELATED"/>
    <property type="match status" value="1"/>
</dbReference>
<dbReference type="SUPFAM" id="SSF53335">
    <property type="entry name" value="S-adenosyl-L-methionine-dependent methyltransferases"/>
    <property type="match status" value="1"/>
</dbReference>
<comment type="caution">
    <text evidence="6">The sequence shown here is derived from an EMBL/GenBank/DDBJ whole genome shotgun (WGS) entry which is preliminary data.</text>
</comment>
<reference evidence="6" key="1">
    <citation type="submission" date="2021-07" db="EMBL/GenBank/DDBJ databases">
        <authorList>
            <person name="Catto M.A."/>
            <person name="Jacobson A."/>
            <person name="Kennedy G."/>
            <person name="Labadie P."/>
            <person name="Hunt B.G."/>
            <person name="Srinivasan R."/>
        </authorList>
    </citation>
    <scope>NUCLEOTIDE SEQUENCE</scope>
    <source>
        <strain evidence="6">PL_HMW_Pooled</strain>
        <tissue evidence="6">Head</tissue>
    </source>
</reference>
<evidence type="ECO:0000256" key="3">
    <source>
        <dbReference type="ARBA" id="ARBA00022679"/>
    </source>
</evidence>
<name>A0AAE1HRS8_9NEOP</name>
<protein>
    <recommendedName>
        <fullName evidence="1">DNA (cytosine-5-)-methyltransferase</fullName>
        <ecNumber evidence="1">2.1.1.37</ecNumber>
    </recommendedName>
</protein>
<dbReference type="AlphaFoldDB" id="A0AAE1HRS8"/>
<dbReference type="EMBL" id="JAHWGI010001250">
    <property type="protein sequence ID" value="KAK3926320.1"/>
    <property type="molecule type" value="Genomic_DNA"/>
</dbReference>
<evidence type="ECO:0000256" key="2">
    <source>
        <dbReference type="ARBA" id="ARBA00022603"/>
    </source>
</evidence>
<dbReference type="GO" id="GO:0005634">
    <property type="term" value="C:nucleus"/>
    <property type="evidence" value="ECO:0007669"/>
    <property type="project" value="TreeGrafter"/>
</dbReference>
<dbReference type="GO" id="GO:0032259">
    <property type="term" value="P:methylation"/>
    <property type="evidence" value="ECO:0007669"/>
    <property type="project" value="UniProtKB-KW"/>
</dbReference>
<keyword evidence="4" id="KW-0949">S-adenosyl-L-methionine</keyword>
<proteinExistence type="predicted"/>
<accession>A0AAE1HRS8</accession>
<feature type="compositionally biased region" description="Basic residues" evidence="5">
    <location>
        <begin position="1"/>
        <end position="10"/>
    </location>
</feature>
<keyword evidence="3" id="KW-0808">Transferase</keyword>
<dbReference type="EC" id="2.1.1.37" evidence="1"/>
<evidence type="ECO:0000313" key="7">
    <source>
        <dbReference type="Proteomes" id="UP001219518"/>
    </source>
</evidence>
<dbReference type="Proteomes" id="UP001219518">
    <property type="component" value="Unassembled WGS sequence"/>
</dbReference>
<sequence length="299" mass="33801">MAKKKSRLKREKYSGTPAHQKIAAERRSARQLANAALKYNSTVDEFQSSTILLLSYIFLFRYRMSESPCHGYTFILVGVSFKKFMSVANACLCQDHVEIDEYCLRIQRFNHGSKVHQLGDITLLDSSSLKQLGEIDLLMGGSLCNDFSLVNHKRRGLYGCQPVKLCSSAYVPMKRERNFWTNLPICQLSGSHKVKEMNLQDYLCGSGRSAAISKLPTMTSNMSNMSKGGQLPVVDDMDGPGHMHFSEMEQLFGFPPNYTSGPNTPLHIRKKLLAKSWDIHTINMIMSVFKLVFSYDHHG</sequence>
<evidence type="ECO:0000256" key="5">
    <source>
        <dbReference type="SAM" id="MobiDB-lite"/>
    </source>
</evidence>
<dbReference type="InterPro" id="IPR050390">
    <property type="entry name" value="C5-Methyltransferase"/>
</dbReference>
<dbReference type="PANTHER" id="PTHR23068:SF25">
    <property type="entry name" value="DNA (CYTOSINE-5)-METHYLTRANSFERASE DRM2"/>
    <property type="match status" value="1"/>
</dbReference>
<dbReference type="Pfam" id="PF00145">
    <property type="entry name" value="DNA_methylase"/>
    <property type="match status" value="1"/>
</dbReference>
<dbReference type="Gene3D" id="3.40.50.150">
    <property type="entry name" value="Vaccinia Virus protein VP39"/>
    <property type="match status" value="1"/>
</dbReference>
<gene>
    <name evidence="6" type="ORF">KUF71_014567</name>
</gene>
<keyword evidence="7" id="KW-1185">Reference proteome</keyword>
<dbReference type="InterPro" id="IPR001525">
    <property type="entry name" value="C5_MeTfrase"/>
</dbReference>
<dbReference type="GO" id="GO:0003886">
    <property type="term" value="F:DNA (cytosine-5-)-methyltransferase activity"/>
    <property type="evidence" value="ECO:0007669"/>
    <property type="project" value="UniProtKB-EC"/>
</dbReference>
<dbReference type="InterPro" id="IPR029063">
    <property type="entry name" value="SAM-dependent_MTases_sf"/>
</dbReference>
<reference evidence="6" key="2">
    <citation type="journal article" date="2023" name="BMC Genomics">
        <title>Pest status, molecular evolution, and epigenetic factors derived from the genome assembly of Frankliniella fusca, a thysanopteran phytovirus vector.</title>
        <authorList>
            <person name="Catto M.A."/>
            <person name="Labadie P.E."/>
            <person name="Jacobson A.L."/>
            <person name="Kennedy G.G."/>
            <person name="Srinivasan R."/>
            <person name="Hunt B.G."/>
        </authorList>
    </citation>
    <scope>NUCLEOTIDE SEQUENCE</scope>
    <source>
        <strain evidence="6">PL_HMW_Pooled</strain>
    </source>
</reference>
<keyword evidence="2" id="KW-0489">Methyltransferase</keyword>
<evidence type="ECO:0000256" key="4">
    <source>
        <dbReference type="ARBA" id="ARBA00022691"/>
    </source>
</evidence>
<evidence type="ECO:0000256" key="1">
    <source>
        <dbReference type="ARBA" id="ARBA00011975"/>
    </source>
</evidence>
<feature type="region of interest" description="Disordered" evidence="5">
    <location>
        <begin position="1"/>
        <end position="20"/>
    </location>
</feature>